<name>A0ABX1AMX9_9ACTN</name>
<evidence type="ECO:0000256" key="1">
    <source>
        <dbReference type="SAM" id="MobiDB-lite"/>
    </source>
</evidence>
<feature type="non-terminal residue" evidence="2">
    <location>
        <position position="103"/>
    </location>
</feature>
<keyword evidence="3" id="KW-1185">Reference proteome</keyword>
<evidence type="ECO:0000313" key="3">
    <source>
        <dbReference type="Proteomes" id="UP000746503"/>
    </source>
</evidence>
<protein>
    <submittedName>
        <fullName evidence="2">Uncharacterized protein</fullName>
    </submittedName>
</protein>
<comment type="caution">
    <text evidence="2">The sequence shown here is derived from an EMBL/GenBank/DDBJ whole genome shotgun (WGS) entry which is preliminary data.</text>
</comment>
<feature type="compositionally biased region" description="Basic and acidic residues" evidence="1">
    <location>
        <begin position="1"/>
        <end position="14"/>
    </location>
</feature>
<evidence type="ECO:0000313" key="2">
    <source>
        <dbReference type="EMBL" id="NJP68453.1"/>
    </source>
</evidence>
<feature type="compositionally biased region" description="Basic and acidic residues" evidence="1">
    <location>
        <begin position="40"/>
        <end position="52"/>
    </location>
</feature>
<feature type="region of interest" description="Disordered" evidence="1">
    <location>
        <begin position="1"/>
        <end position="103"/>
    </location>
</feature>
<proteinExistence type="predicted"/>
<accession>A0ABX1AMX9</accession>
<organism evidence="2 3">
    <name type="scientific">Streptomyces spiramenti</name>
    <dbReference type="NCBI Taxonomy" id="2720606"/>
    <lineage>
        <taxon>Bacteria</taxon>
        <taxon>Bacillati</taxon>
        <taxon>Actinomycetota</taxon>
        <taxon>Actinomycetes</taxon>
        <taxon>Kitasatosporales</taxon>
        <taxon>Streptomycetaceae</taxon>
        <taxon>Streptomyces</taxon>
    </lineage>
</organism>
<dbReference type="Proteomes" id="UP000746503">
    <property type="component" value="Unassembled WGS sequence"/>
</dbReference>
<gene>
    <name evidence="2" type="ORF">HCJ92_19680</name>
</gene>
<feature type="compositionally biased region" description="Low complexity" evidence="1">
    <location>
        <begin position="72"/>
        <end position="103"/>
    </location>
</feature>
<sequence>MTERDKERGDGRDPLDEEAAWAEIVAGYGEAPRAPGDAPEPPRETGEERDGDGLVPGVWHPDAVPDHGSGGSAAAARADAAGTADTAASGDADGPTTGGTREG</sequence>
<dbReference type="EMBL" id="JAAVJB010000216">
    <property type="protein sequence ID" value="NJP68453.1"/>
    <property type="molecule type" value="Genomic_DNA"/>
</dbReference>
<reference evidence="2 3" key="1">
    <citation type="submission" date="2020-03" db="EMBL/GenBank/DDBJ databases">
        <title>Draft genome of Streptomyces sp. ventii, isolated from the Axial Seamount in the Pacific Ocean, and resequencing of the two type strains Streptomyces lonarensis strain NCL 716 and Streptomyces bohaiensis strain 11A07.</title>
        <authorList>
            <person name="Loughran R.M."/>
            <person name="Pfannmuller K.M."/>
            <person name="Wasson B.J."/>
            <person name="Deadmond M.C."/>
            <person name="Paddock B.E."/>
            <person name="Koyack M.J."/>
            <person name="Gallegos D.A."/>
            <person name="Mitchell E.A."/>
            <person name="Ushijima B."/>
            <person name="Saw J.H."/>
            <person name="Mcphail K.L."/>
            <person name="Videau P."/>
        </authorList>
    </citation>
    <scope>NUCLEOTIDE SEQUENCE [LARGE SCALE GENOMIC DNA]</scope>
    <source>
        <strain evidence="3">5675061</strain>
    </source>
</reference>